<dbReference type="EMBL" id="LGTO01000007">
    <property type="protein sequence ID" value="KNE19968.1"/>
    <property type="molecule type" value="Genomic_DNA"/>
</dbReference>
<protein>
    <submittedName>
        <fullName evidence="7">Amino acid ABC transporter permease</fullName>
    </submittedName>
</protein>
<comment type="subcellular location">
    <subcellularLocation>
        <location evidence="1">Cell membrane</location>
        <topology evidence="1">Multi-pass membrane protein</topology>
    </subcellularLocation>
</comment>
<evidence type="ECO:0000313" key="7">
    <source>
        <dbReference type="EMBL" id="KNE19968.1"/>
    </source>
</evidence>
<name>A0A0L0QNZ7_VIRPA</name>
<dbReference type="GO" id="GO:0022857">
    <property type="term" value="F:transmembrane transporter activity"/>
    <property type="evidence" value="ECO:0007669"/>
    <property type="project" value="InterPro"/>
</dbReference>
<dbReference type="RefSeq" id="WP_050352534.1">
    <property type="nucleotide sequence ID" value="NZ_CP073011.1"/>
</dbReference>
<proteinExistence type="predicted"/>
<feature type="transmembrane region" description="Helical" evidence="6">
    <location>
        <begin position="163"/>
        <end position="183"/>
    </location>
</feature>
<dbReference type="PATRIC" id="fig|1473.5.peg.1958"/>
<organism evidence="7 8">
    <name type="scientific">Virgibacillus pantothenticus</name>
    <dbReference type="NCBI Taxonomy" id="1473"/>
    <lineage>
        <taxon>Bacteria</taxon>
        <taxon>Bacillati</taxon>
        <taxon>Bacillota</taxon>
        <taxon>Bacilli</taxon>
        <taxon>Bacillales</taxon>
        <taxon>Bacillaceae</taxon>
        <taxon>Virgibacillus</taxon>
    </lineage>
</organism>
<dbReference type="InterPro" id="IPR002293">
    <property type="entry name" value="AA/rel_permease1"/>
</dbReference>
<evidence type="ECO:0000256" key="6">
    <source>
        <dbReference type="SAM" id="Phobius"/>
    </source>
</evidence>
<evidence type="ECO:0000256" key="2">
    <source>
        <dbReference type="ARBA" id="ARBA00022475"/>
    </source>
</evidence>
<dbReference type="AlphaFoldDB" id="A0A0L0QNZ7"/>
<evidence type="ECO:0000256" key="4">
    <source>
        <dbReference type="ARBA" id="ARBA00022989"/>
    </source>
</evidence>
<feature type="transmembrane region" description="Helical" evidence="6">
    <location>
        <begin position="129"/>
        <end position="151"/>
    </location>
</feature>
<dbReference type="PIRSF" id="PIRSF006060">
    <property type="entry name" value="AA_transporter"/>
    <property type="match status" value="1"/>
</dbReference>
<reference evidence="8" key="1">
    <citation type="submission" date="2015-07" db="EMBL/GenBank/DDBJ databases">
        <title>Fjat-10053 dsm26.</title>
        <authorList>
            <person name="Liu B."/>
            <person name="Wang J."/>
            <person name="Zhu Y."/>
            <person name="Liu G."/>
            <person name="Chen Q."/>
            <person name="Chen Z."/>
            <person name="Lan J."/>
            <person name="Che J."/>
            <person name="Ge C."/>
            <person name="Shi H."/>
            <person name="Pan Z."/>
            <person name="Liu X."/>
        </authorList>
    </citation>
    <scope>NUCLEOTIDE SEQUENCE [LARGE SCALE GENOMIC DNA]</scope>
    <source>
        <strain evidence="8">DSM 26</strain>
    </source>
</reference>
<dbReference type="PANTHER" id="PTHR42770">
    <property type="entry name" value="AMINO ACID TRANSPORTER-RELATED"/>
    <property type="match status" value="1"/>
</dbReference>
<dbReference type="PANTHER" id="PTHR42770:SF7">
    <property type="entry name" value="MEMBRANE PROTEIN"/>
    <property type="match status" value="1"/>
</dbReference>
<dbReference type="GeneID" id="66870920"/>
<gene>
    <name evidence="7" type="ORF">AFK71_16320</name>
</gene>
<dbReference type="Gene3D" id="1.20.1740.10">
    <property type="entry name" value="Amino acid/polyamine transporter I"/>
    <property type="match status" value="1"/>
</dbReference>
<keyword evidence="2" id="KW-1003">Cell membrane</keyword>
<comment type="caution">
    <text evidence="7">The sequence shown here is derived from an EMBL/GenBank/DDBJ whole genome shotgun (WGS) entry which is preliminary data.</text>
</comment>
<evidence type="ECO:0000313" key="8">
    <source>
        <dbReference type="Proteomes" id="UP000036780"/>
    </source>
</evidence>
<evidence type="ECO:0000256" key="3">
    <source>
        <dbReference type="ARBA" id="ARBA00022692"/>
    </source>
</evidence>
<dbReference type="Pfam" id="PF13520">
    <property type="entry name" value="AA_permease_2"/>
    <property type="match status" value="1"/>
</dbReference>
<keyword evidence="4 6" id="KW-1133">Transmembrane helix</keyword>
<feature type="transmembrane region" description="Helical" evidence="6">
    <location>
        <begin position="86"/>
        <end position="109"/>
    </location>
</feature>
<feature type="transmembrane region" description="Helical" evidence="6">
    <location>
        <begin position="203"/>
        <end position="224"/>
    </location>
</feature>
<dbReference type="OrthoDB" id="3181223at2"/>
<feature type="transmembrane region" description="Helical" evidence="6">
    <location>
        <begin position="356"/>
        <end position="376"/>
    </location>
</feature>
<feature type="transmembrane region" description="Helical" evidence="6">
    <location>
        <begin position="236"/>
        <end position="260"/>
    </location>
</feature>
<keyword evidence="5 6" id="KW-0472">Membrane</keyword>
<feature type="transmembrane region" description="Helical" evidence="6">
    <location>
        <begin position="388"/>
        <end position="407"/>
    </location>
</feature>
<sequence>MRNKLNRFDILSLVLGSIIGWGAFTLPGIKFLPESGVINTTIGLLLGGFAILFIQKGYHIMMQQHAEDGGGFSYTYKNLGRGHGFIVGWALILCYLSIVPLNATAFVLIVKILLGSNIEWLYLYEIAGYPVYFSEVLIASSVLILFAALNIRGLRKSSNVQNVMVLFLMINIAIVFIAMLLNTGSTTLSTNYFYNYDFDIGEIAKVIAIIPFLFVGFDIIPQVATQLKFKPEKATWIAILSVFSGVIAYSLLNVITALAFSPDQTKQLDWALGEAVLTHVGSFGFILLIIALMTAVSGGINGFMISSSHLLSSLSAYKLCHPKYMKRTNAGVPINSVFFITGISLLAPWFGREVIIYIVDMSSFLAAIAYLYVCFISYKQAASRWDQLLTFTGIIISISFILLLIIPQSPGKLSTPSLIFMGLWGIAGLFYYRSYTKKVAKQNANQ</sequence>
<feature type="transmembrane region" description="Helical" evidence="6">
    <location>
        <begin position="332"/>
        <end position="350"/>
    </location>
</feature>
<keyword evidence="8" id="KW-1185">Reference proteome</keyword>
<keyword evidence="3 6" id="KW-0812">Transmembrane</keyword>
<dbReference type="InterPro" id="IPR050367">
    <property type="entry name" value="APC_superfamily"/>
</dbReference>
<feature type="transmembrane region" description="Helical" evidence="6">
    <location>
        <begin position="413"/>
        <end position="432"/>
    </location>
</feature>
<dbReference type="GO" id="GO:0005886">
    <property type="term" value="C:plasma membrane"/>
    <property type="evidence" value="ECO:0007669"/>
    <property type="project" value="UniProtKB-SubCell"/>
</dbReference>
<accession>A0A0L0QNZ7</accession>
<dbReference type="Proteomes" id="UP000036780">
    <property type="component" value="Unassembled WGS sequence"/>
</dbReference>
<evidence type="ECO:0000256" key="1">
    <source>
        <dbReference type="ARBA" id="ARBA00004651"/>
    </source>
</evidence>
<feature type="transmembrane region" description="Helical" evidence="6">
    <location>
        <begin position="280"/>
        <end position="311"/>
    </location>
</feature>
<feature type="transmembrane region" description="Helical" evidence="6">
    <location>
        <begin position="35"/>
        <end position="54"/>
    </location>
</feature>
<evidence type="ECO:0000256" key="5">
    <source>
        <dbReference type="ARBA" id="ARBA00023136"/>
    </source>
</evidence>